<name>A0A414WVD7_9BACT</name>
<feature type="transmembrane region" description="Helical" evidence="6">
    <location>
        <begin position="156"/>
        <end position="178"/>
    </location>
</feature>
<dbReference type="InterPro" id="IPR050189">
    <property type="entry name" value="MFS_Efflux_Transporters"/>
</dbReference>
<dbReference type="GO" id="GO:0022857">
    <property type="term" value="F:transmembrane transporter activity"/>
    <property type="evidence" value="ECO:0007669"/>
    <property type="project" value="InterPro"/>
</dbReference>
<dbReference type="GO" id="GO:0005886">
    <property type="term" value="C:plasma membrane"/>
    <property type="evidence" value="ECO:0007669"/>
    <property type="project" value="UniProtKB-SubCell"/>
</dbReference>
<feature type="transmembrane region" description="Helical" evidence="6">
    <location>
        <begin position="327"/>
        <end position="348"/>
    </location>
</feature>
<evidence type="ECO:0000256" key="3">
    <source>
        <dbReference type="ARBA" id="ARBA00022692"/>
    </source>
</evidence>
<evidence type="ECO:0000313" key="8">
    <source>
        <dbReference type="EMBL" id="RHH42721.1"/>
    </source>
</evidence>
<proteinExistence type="predicted"/>
<feature type="domain" description="Major facilitator superfamily (MFS) profile" evidence="7">
    <location>
        <begin position="4"/>
        <end position="380"/>
    </location>
</feature>
<reference evidence="8 9" key="1">
    <citation type="submission" date="2018-08" db="EMBL/GenBank/DDBJ databases">
        <title>A genome reference for cultivated species of the human gut microbiota.</title>
        <authorList>
            <person name="Zou Y."/>
            <person name="Xue W."/>
            <person name="Luo G."/>
        </authorList>
    </citation>
    <scope>NUCLEOTIDE SEQUENCE [LARGE SCALE GENOMIC DNA]</scope>
    <source>
        <strain evidence="8 9">AM17-44</strain>
    </source>
</reference>
<evidence type="ECO:0000313" key="9">
    <source>
        <dbReference type="Proteomes" id="UP000284998"/>
    </source>
</evidence>
<feature type="transmembrane region" description="Helical" evidence="6">
    <location>
        <begin position="199"/>
        <end position="221"/>
    </location>
</feature>
<keyword evidence="5 6" id="KW-0472">Membrane</keyword>
<accession>A0A414WVD7</accession>
<comment type="subcellular location">
    <subcellularLocation>
        <location evidence="1">Cell membrane</location>
        <topology evidence="1">Multi-pass membrane protein</topology>
    </subcellularLocation>
</comment>
<dbReference type="EMBL" id="QRJS01000029">
    <property type="protein sequence ID" value="RHH42721.1"/>
    <property type="molecule type" value="Genomic_DNA"/>
</dbReference>
<evidence type="ECO:0000256" key="4">
    <source>
        <dbReference type="ARBA" id="ARBA00022989"/>
    </source>
</evidence>
<dbReference type="InterPro" id="IPR011701">
    <property type="entry name" value="MFS"/>
</dbReference>
<comment type="caution">
    <text evidence="8">The sequence shown here is derived from an EMBL/GenBank/DDBJ whole genome shotgun (WGS) entry which is preliminary data.</text>
</comment>
<feature type="transmembrane region" description="Helical" evidence="6">
    <location>
        <begin position="128"/>
        <end position="150"/>
    </location>
</feature>
<feature type="transmembrane region" description="Helical" evidence="6">
    <location>
        <begin position="354"/>
        <end position="376"/>
    </location>
</feature>
<dbReference type="Pfam" id="PF07690">
    <property type="entry name" value="MFS_1"/>
    <property type="match status" value="1"/>
</dbReference>
<dbReference type="Gene3D" id="1.20.1250.20">
    <property type="entry name" value="MFS general substrate transporter like domains"/>
    <property type="match status" value="2"/>
</dbReference>
<dbReference type="PANTHER" id="PTHR43124">
    <property type="entry name" value="PURINE EFFLUX PUMP PBUE"/>
    <property type="match status" value="1"/>
</dbReference>
<feature type="transmembrane region" description="Helical" evidence="6">
    <location>
        <begin position="95"/>
        <end position="116"/>
    </location>
</feature>
<protein>
    <submittedName>
        <fullName evidence="8">MFS transporter AraJ</fullName>
    </submittedName>
</protein>
<keyword evidence="2" id="KW-1003">Cell membrane</keyword>
<evidence type="ECO:0000256" key="6">
    <source>
        <dbReference type="SAM" id="Phobius"/>
    </source>
</evidence>
<feature type="transmembrane region" description="Helical" evidence="6">
    <location>
        <begin position="42"/>
        <end position="62"/>
    </location>
</feature>
<evidence type="ECO:0000259" key="7">
    <source>
        <dbReference type="PROSITE" id="PS50850"/>
    </source>
</evidence>
<feature type="transmembrane region" description="Helical" evidence="6">
    <location>
        <begin position="287"/>
        <end position="306"/>
    </location>
</feature>
<evidence type="ECO:0000256" key="1">
    <source>
        <dbReference type="ARBA" id="ARBA00004651"/>
    </source>
</evidence>
<keyword evidence="4 6" id="KW-1133">Transmembrane helix</keyword>
<dbReference type="RefSeq" id="WP_118244107.1">
    <property type="nucleotide sequence ID" value="NZ_QRJS01000029.1"/>
</dbReference>
<dbReference type="AlphaFoldDB" id="A0A414WVD7"/>
<dbReference type="PROSITE" id="PS50850">
    <property type="entry name" value="MFS"/>
    <property type="match status" value="1"/>
</dbReference>
<evidence type="ECO:0000256" key="2">
    <source>
        <dbReference type="ARBA" id="ARBA00022475"/>
    </source>
</evidence>
<evidence type="ECO:0000256" key="5">
    <source>
        <dbReference type="ARBA" id="ARBA00023136"/>
    </source>
</evidence>
<keyword evidence="3 6" id="KW-0812">Transmembrane</keyword>
<feature type="transmembrane region" description="Helical" evidence="6">
    <location>
        <begin position="69"/>
        <end position="89"/>
    </location>
</feature>
<dbReference type="Proteomes" id="UP000284998">
    <property type="component" value="Unassembled WGS sequence"/>
</dbReference>
<organism evidence="8 9">
    <name type="scientific">Phocaeicola plebeius</name>
    <dbReference type="NCBI Taxonomy" id="310297"/>
    <lineage>
        <taxon>Bacteria</taxon>
        <taxon>Pseudomonadati</taxon>
        <taxon>Bacteroidota</taxon>
        <taxon>Bacteroidia</taxon>
        <taxon>Bacteroidales</taxon>
        <taxon>Bacteroidaceae</taxon>
        <taxon>Phocaeicola</taxon>
    </lineage>
</organism>
<dbReference type="SUPFAM" id="SSF103473">
    <property type="entry name" value="MFS general substrate transporter"/>
    <property type="match status" value="1"/>
</dbReference>
<feature type="transmembrane region" description="Helical" evidence="6">
    <location>
        <begin position="236"/>
        <end position="254"/>
    </location>
</feature>
<feature type="transmembrane region" description="Helical" evidence="6">
    <location>
        <begin position="261"/>
        <end position="281"/>
    </location>
</feature>
<sequence length="393" mass="42505">MKKSLLALASGTLGLGIAEFVMMGILPNVAHDLNISIPEAGHFISAYAIGVCVGAPLTVFVARTRPLKQILLGLVAIYVIGNLCAALSPEYWTLLLMRFVSGLPHGAFFGVGSIVAEKVADKGKTSQAVALMIAGMTIANLFGVPFGTLLSNLFSWRFPFLFNGCWGMLVFFLVWKWIPVLPALPDVGWKGQFRFLRKLAPWLIILTTMFGNGGVFCWFSYVTPQMLHEAGFQPESLTWIMMLAGLGMTIGNLVGGRCGDLYGLAPVIQFTQVFMMLALLGTFLFAGVPWLSVLLMFICAAALFAVSPPQQLLLLQNSRGSEMMGAACVQIAFNLGNAVGAYAGGLPIDAGLGYRYPALVGVFVVALGWICVTWYIRRERKQLKNGITDTIVT</sequence>
<dbReference type="InterPro" id="IPR036259">
    <property type="entry name" value="MFS_trans_sf"/>
</dbReference>
<dbReference type="InterPro" id="IPR020846">
    <property type="entry name" value="MFS_dom"/>
</dbReference>
<dbReference type="NCBIfam" id="NF007498">
    <property type="entry name" value="PRK10091.1"/>
    <property type="match status" value="1"/>
</dbReference>
<dbReference type="PANTHER" id="PTHR43124:SF6">
    <property type="entry name" value="TRANSPORTER ARAJ-RELATED"/>
    <property type="match status" value="1"/>
</dbReference>
<dbReference type="CDD" id="cd17324">
    <property type="entry name" value="MFS_NepI_like"/>
    <property type="match status" value="1"/>
</dbReference>
<gene>
    <name evidence="8" type="ORF">DW204_11180</name>
</gene>